<dbReference type="PROSITE" id="PS50158">
    <property type="entry name" value="ZF_CCHC"/>
    <property type="match status" value="1"/>
</dbReference>
<evidence type="ECO:0000256" key="2">
    <source>
        <dbReference type="SAM" id="Coils"/>
    </source>
</evidence>
<feature type="domain" description="CCHC-type" evidence="4">
    <location>
        <begin position="116"/>
        <end position="130"/>
    </location>
</feature>
<keyword evidence="2" id="KW-0175">Coiled coil</keyword>
<feature type="region of interest" description="Disordered" evidence="3">
    <location>
        <begin position="577"/>
        <end position="628"/>
    </location>
</feature>
<feature type="coiled-coil region" evidence="2">
    <location>
        <begin position="219"/>
        <end position="253"/>
    </location>
</feature>
<dbReference type="AlphaFoldDB" id="A0A6L2LF35"/>
<name>A0A6L2LF35_TANCI</name>
<evidence type="ECO:0000256" key="3">
    <source>
        <dbReference type="SAM" id="MobiDB-lite"/>
    </source>
</evidence>
<gene>
    <name evidence="5" type="ORF">Tci_032351</name>
</gene>
<feature type="compositionally biased region" description="Basic and acidic residues" evidence="3">
    <location>
        <begin position="601"/>
        <end position="616"/>
    </location>
</feature>
<dbReference type="GO" id="GO:0008270">
    <property type="term" value="F:zinc ion binding"/>
    <property type="evidence" value="ECO:0007669"/>
    <property type="project" value="UniProtKB-KW"/>
</dbReference>
<keyword evidence="1" id="KW-0863">Zinc-finger</keyword>
<dbReference type="GO" id="GO:0003676">
    <property type="term" value="F:nucleic acid binding"/>
    <property type="evidence" value="ECO:0007669"/>
    <property type="project" value="InterPro"/>
</dbReference>
<dbReference type="InterPro" id="IPR001878">
    <property type="entry name" value="Znf_CCHC"/>
</dbReference>
<sequence>MDDLYNNLKVYEAEIKCHSSSDSNFHNVAFVSFENTRSINETVNAAHDIPTVGLREQPSASSYTDDIDTDDLEEIDLKWQVAMITMRVKKFLKRTGRNLNFNGKEPVGFDKTKVECYNCHRRRHFAKECRAPRNHDNMSTDNERRVVLVETPASALVNLQKQYDQQKEILSRANLEIIGYQYGLKSLEERIHVHQKNETIFEESITFLKYDVQVRDISIKDLKNQLEETMKEKDDLKEKLTKFEESSKNLTKLINSQMNANEKTGLGYDSKLSENEMPKCEIFEIASDNSVSEIDKDNNQAKDRTSVNENELIASKSSEEIREEPKAVRKFVPTAVATKSGQVLINVAKQNSAASTSTARPKVKTAAIRPNGKNVTTAGPKAVVNPSEGKKENVVMSSACWIWRPKGKLVDHTSKDSGSYTLKRFNYVDPNGRLKPVTVNAAHAFLEKPAESAGFEQIINFLKSKPIHYALKVNPTLYVSCVKQFWATVKMKKVNDKEQIQALVDKMKVIITEDSIRSDLRFDDAEGTACLLNEEIFEGLAYIGIRAGFSGVTTPLFNTMMVQAPADMGDTPVKIHQRPIVDQPSTSKPHKKQQPRRKQRKEAEVSNDESKDEDHVSTPSSGPLPSGEDSFILNELMVFCISLQEHVLDLQEAKDGLGAQENASKQGRMTEEIDQNAEIALDDETQVRTNDDEMFGVDDLAGEEVVIETTTGVNDSVAPTTDVTEDEVTMAQALAALKSTKPKVVVQEQETSTTIPAAAIIVTTAVPTPRQWIDEEYARKLKAKEQEAERLSKAQQDEEANKSWDNMQAMMDVDTLLAENLQVREREEFFEVQKARLLVELIEKRKKQFAALRAQEKRNKPPTKTQMKSQMSTYMKHMGGYKQSHLKGRSFDEFKKLFDREMIKVDKNVEPAIDDFEELRKCIEIVPDNGDEVLSKATPISSRSPTIIDYKIHKEGKKTYFKIIRADGNSRVYQTFEKMFKNFNRDDLEVSWDIVKDGFKKEKPIDDMDTILFRTLKTMFEHHVEDTIWNTNKD</sequence>
<comment type="caution">
    <text evidence="5">The sequence shown here is derived from an EMBL/GenBank/DDBJ whole genome shotgun (WGS) entry which is preliminary data.</text>
</comment>
<keyword evidence="1" id="KW-0479">Metal-binding</keyword>
<proteinExistence type="predicted"/>
<dbReference type="EMBL" id="BKCJ010004324">
    <property type="protein sequence ID" value="GEU60373.1"/>
    <property type="molecule type" value="Genomic_DNA"/>
</dbReference>
<keyword evidence="1" id="KW-0862">Zinc</keyword>
<reference evidence="5" key="1">
    <citation type="journal article" date="2019" name="Sci. Rep.">
        <title>Draft genome of Tanacetum cinerariifolium, the natural source of mosquito coil.</title>
        <authorList>
            <person name="Yamashiro T."/>
            <person name="Shiraishi A."/>
            <person name="Satake H."/>
            <person name="Nakayama K."/>
        </authorList>
    </citation>
    <scope>NUCLEOTIDE SEQUENCE</scope>
</reference>
<feature type="compositionally biased region" description="Basic residues" evidence="3">
    <location>
        <begin position="588"/>
        <end position="600"/>
    </location>
</feature>
<evidence type="ECO:0000256" key="1">
    <source>
        <dbReference type="PROSITE-ProRule" id="PRU00047"/>
    </source>
</evidence>
<evidence type="ECO:0000313" key="5">
    <source>
        <dbReference type="EMBL" id="GEU60373.1"/>
    </source>
</evidence>
<organism evidence="5">
    <name type="scientific">Tanacetum cinerariifolium</name>
    <name type="common">Dalmatian daisy</name>
    <name type="synonym">Chrysanthemum cinerariifolium</name>
    <dbReference type="NCBI Taxonomy" id="118510"/>
    <lineage>
        <taxon>Eukaryota</taxon>
        <taxon>Viridiplantae</taxon>
        <taxon>Streptophyta</taxon>
        <taxon>Embryophyta</taxon>
        <taxon>Tracheophyta</taxon>
        <taxon>Spermatophyta</taxon>
        <taxon>Magnoliopsida</taxon>
        <taxon>eudicotyledons</taxon>
        <taxon>Gunneridae</taxon>
        <taxon>Pentapetalae</taxon>
        <taxon>asterids</taxon>
        <taxon>campanulids</taxon>
        <taxon>Asterales</taxon>
        <taxon>Asteraceae</taxon>
        <taxon>Asteroideae</taxon>
        <taxon>Anthemideae</taxon>
        <taxon>Anthemidinae</taxon>
        <taxon>Tanacetum</taxon>
    </lineage>
</organism>
<evidence type="ECO:0000259" key="4">
    <source>
        <dbReference type="PROSITE" id="PS50158"/>
    </source>
</evidence>
<feature type="coiled-coil region" evidence="2">
    <location>
        <begin position="774"/>
        <end position="801"/>
    </location>
</feature>
<dbReference type="Gene3D" id="4.10.60.10">
    <property type="entry name" value="Zinc finger, CCHC-type"/>
    <property type="match status" value="1"/>
</dbReference>
<protein>
    <recommendedName>
        <fullName evidence="4">CCHC-type domain-containing protein</fullName>
    </recommendedName>
</protein>
<accession>A0A6L2LF35</accession>